<gene>
    <name evidence="1" type="ORF">BSAL_01145</name>
</gene>
<dbReference type="VEuPathDB" id="TriTrypDB:BSAL_01145"/>
<dbReference type="AlphaFoldDB" id="A0A0S4JAP3"/>
<proteinExistence type="predicted"/>
<accession>A0A0S4JAP3</accession>
<sequence length="306" mass="31738">MAQPWYVYVVGCATSTNSTIGNASLDNLVAINFYEAPTQVIITDAALLIPGGSAPTNVTMVGLGGCSIAITYVSDTAVPAVGASAAEQAHVYIVTASDLLLLSVTNLATLHLEGNFIGVAGNYSGSIGSLECASLPSSLIACRSVQLNNVFAGTVGTSLIRLALGCPQIHFVSIVLNGTIASCMTSFTSFAGFLIDNSSLTSTVQVPFSHAVVLSNISGVLQLTPFFGVIFPNTLGSLGVNSYPSFNGTILVNRCTINGGIFPAYFTLPAAVSVVMDIMDSKLLNFIANIQPQPPPVQRQKNTMCT</sequence>
<protein>
    <submittedName>
        <fullName evidence="1">Uncharacterized protein</fullName>
    </submittedName>
</protein>
<dbReference type="EMBL" id="CYKH01001485">
    <property type="protein sequence ID" value="CUG87267.1"/>
    <property type="molecule type" value="Genomic_DNA"/>
</dbReference>
<name>A0A0S4JAP3_BODSA</name>
<reference evidence="2" key="1">
    <citation type="submission" date="2015-09" db="EMBL/GenBank/DDBJ databases">
        <authorList>
            <consortium name="Pathogen Informatics"/>
        </authorList>
    </citation>
    <scope>NUCLEOTIDE SEQUENCE [LARGE SCALE GENOMIC DNA]</scope>
    <source>
        <strain evidence="2">Lake Konstanz</strain>
    </source>
</reference>
<dbReference type="Proteomes" id="UP000051952">
    <property type="component" value="Unassembled WGS sequence"/>
</dbReference>
<keyword evidence="2" id="KW-1185">Reference proteome</keyword>
<evidence type="ECO:0000313" key="1">
    <source>
        <dbReference type="EMBL" id="CUG87267.1"/>
    </source>
</evidence>
<organism evidence="1 2">
    <name type="scientific">Bodo saltans</name>
    <name type="common">Flagellated protozoan</name>
    <dbReference type="NCBI Taxonomy" id="75058"/>
    <lineage>
        <taxon>Eukaryota</taxon>
        <taxon>Discoba</taxon>
        <taxon>Euglenozoa</taxon>
        <taxon>Kinetoplastea</taxon>
        <taxon>Metakinetoplastina</taxon>
        <taxon>Eubodonida</taxon>
        <taxon>Bodonidae</taxon>
        <taxon>Bodo</taxon>
    </lineage>
</organism>
<evidence type="ECO:0000313" key="2">
    <source>
        <dbReference type="Proteomes" id="UP000051952"/>
    </source>
</evidence>